<protein>
    <recommendedName>
        <fullName evidence="3">C-type lectin domain-containing protein</fullName>
    </recommendedName>
</protein>
<dbReference type="Gene3D" id="3.10.100.10">
    <property type="entry name" value="Mannose-Binding Protein A, subunit A"/>
    <property type="match status" value="1"/>
</dbReference>
<feature type="non-terminal residue" evidence="1">
    <location>
        <position position="1"/>
    </location>
</feature>
<proteinExistence type="predicted"/>
<dbReference type="InterPro" id="IPR016186">
    <property type="entry name" value="C-type_lectin-like/link_sf"/>
</dbReference>
<dbReference type="SUPFAM" id="SSF56436">
    <property type="entry name" value="C-type lectin-like"/>
    <property type="match status" value="1"/>
</dbReference>
<comment type="caution">
    <text evidence="1">The sequence shown here is derived from an EMBL/GenBank/DDBJ whole genome shotgun (WGS) entry which is preliminary data.</text>
</comment>
<dbReference type="OrthoDB" id="6202060at2759"/>
<gene>
    <name evidence="1" type="ORF">MGAL_10B032154</name>
</gene>
<accession>A0A8B6C3E9</accession>
<evidence type="ECO:0008006" key="3">
    <source>
        <dbReference type="Google" id="ProtNLM"/>
    </source>
</evidence>
<feature type="non-terminal residue" evidence="1">
    <location>
        <position position="114"/>
    </location>
</feature>
<keyword evidence="2" id="KW-1185">Reference proteome</keyword>
<dbReference type="Proteomes" id="UP000596742">
    <property type="component" value="Unassembled WGS sequence"/>
</dbReference>
<evidence type="ECO:0000313" key="2">
    <source>
        <dbReference type="Proteomes" id="UP000596742"/>
    </source>
</evidence>
<evidence type="ECO:0000313" key="1">
    <source>
        <dbReference type="EMBL" id="VDH99317.1"/>
    </source>
</evidence>
<dbReference type="InterPro" id="IPR016187">
    <property type="entry name" value="CTDL_fold"/>
</dbReference>
<reference evidence="1" key="1">
    <citation type="submission" date="2018-11" db="EMBL/GenBank/DDBJ databases">
        <authorList>
            <person name="Alioto T."/>
            <person name="Alioto T."/>
        </authorList>
    </citation>
    <scope>NUCLEOTIDE SEQUENCE</scope>
</reference>
<dbReference type="AlphaFoldDB" id="A0A8B6C3E9"/>
<sequence>SGRCPSDFFHYRELDLCLQFGPRIDASQRNNVLFCPGNELIRIDSQEKKKYIQEITADIEYMYNAPICIQGQNTGSGWKYNDESEMVYFDWAFGEPSGYASFLFMIRHSNYQWQ</sequence>
<organism evidence="1 2">
    <name type="scientific">Mytilus galloprovincialis</name>
    <name type="common">Mediterranean mussel</name>
    <dbReference type="NCBI Taxonomy" id="29158"/>
    <lineage>
        <taxon>Eukaryota</taxon>
        <taxon>Metazoa</taxon>
        <taxon>Spiralia</taxon>
        <taxon>Lophotrochozoa</taxon>
        <taxon>Mollusca</taxon>
        <taxon>Bivalvia</taxon>
        <taxon>Autobranchia</taxon>
        <taxon>Pteriomorphia</taxon>
        <taxon>Mytilida</taxon>
        <taxon>Mytiloidea</taxon>
        <taxon>Mytilidae</taxon>
        <taxon>Mytilinae</taxon>
        <taxon>Mytilus</taxon>
    </lineage>
</organism>
<dbReference type="EMBL" id="UYJE01001131">
    <property type="protein sequence ID" value="VDH99317.1"/>
    <property type="molecule type" value="Genomic_DNA"/>
</dbReference>
<name>A0A8B6C3E9_MYTGA</name>